<gene>
    <name evidence="2" type="ORF">EJB05_11532</name>
</gene>
<reference evidence="2 3" key="1">
    <citation type="journal article" date="2019" name="Sci. Rep.">
        <title>A high-quality genome of Eragrostis curvula grass provides insights into Poaceae evolution and supports new strategies to enhance forage quality.</title>
        <authorList>
            <person name="Carballo J."/>
            <person name="Santos B.A.C.M."/>
            <person name="Zappacosta D."/>
            <person name="Garbus I."/>
            <person name="Selva J.P."/>
            <person name="Gallo C.A."/>
            <person name="Diaz A."/>
            <person name="Albertini E."/>
            <person name="Caccamo M."/>
            <person name="Echenique V."/>
        </authorList>
    </citation>
    <scope>NUCLEOTIDE SEQUENCE [LARGE SCALE GENOMIC DNA]</scope>
    <source>
        <strain evidence="3">cv. Victoria</strain>
        <tissue evidence="2">Leaf</tissue>
    </source>
</reference>
<feature type="region of interest" description="Disordered" evidence="1">
    <location>
        <begin position="29"/>
        <end position="76"/>
    </location>
</feature>
<keyword evidence="3" id="KW-1185">Reference proteome</keyword>
<dbReference type="Gramene" id="TVU38176">
    <property type="protein sequence ID" value="TVU38176"/>
    <property type="gene ID" value="EJB05_11532"/>
</dbReference>
<dbReference type="EMBL" id="RWGY01000007">
    <property type="protein sequence ID" value="TVU38176.1"/>
    <property type="molecule type" value="Genomic_DNA"/>
</dbReference>
<evidence type="ECO:0000313" key="3">
    <source>
        <dbReference type="Proteomes" id="UP000324897"/>
    </source>
</evidence>
<evidence type="ECO:0000256" key="1">
    <source>
        <dbReference type="SAM" id="MobiDB-lite"/>
    </source>
</evidence>
<comment type="caution">
    <text evidence="2">The sequence shown here is derived from an EMBL/GenBank/DDBJ whole genome shotgun (WGS) entry which is preliminary data.</text>
</comment>
<name>A0A5J9VRJ7_9POAL</name>
<feature type="compositionally biased region" description="Basic residues" evidence="1">
    <location>
        <begin position="31"/>
        <end position="41"/>
    </location>
</feature>
<dbReference type="Proteomes" id="UP000324897">
    <property type="component" value="Chromosome 4"/>
</dbReference>
<feature type="non-terminal residue" evidence="2">
    <location>
        <position position="1"/>
    </location>
</feature>
<proteinExistence type="predicted"/>
<evidence type="ECO:0000313" key="2">
    <source>
        <dbReference type="EMBL" id="TVU38176.1"/>
    </source>
</evidence>
<sequence>MAPKLRPSLVLIRVHLPWLAPSPSFASFSRKNTKPSCHGRLHLSSSSPPPQSLPKLGPNREKVRQESLYPTHNTNFELPHPVERLARDFNHGRRVTTADIDVKFSAHARRIFVFFLAAVRRSDPPLRRTPRSGHLPRLHVQR</sequence>
<organism evidence="2 3">
    <name type="scientific">Eragrostis curvula</name>
    <name type="common">weeping love grass</name>
    <dbReference type="NCBI Taxonomy" id="38414"/>
    <lineage>
        <taxon>Eukaryota</taxon>
        <taxon>Viridiplantae</taxon>
        <taxon>Streptophyta</taxon>
        <taxon>Embryophyta</taxon>
        <taxon>Tracheophyta</taxon>
        <taxon>Spermatophyta</taxon>
        <taxon>Magnoliopsida</taxon>
        <taxon>Liliopsida</taxon>
        <taxon>Poales</taxon>
        <taxon>Poaceae</taxon>
        <taxon>PACMAD clade</taxon>
        <taxon>Chloridoideae</taxon>
        <taxon>Eragrostideae</taxon>
        <taxon>Eragrostidinae</taxon>
        <taxon>Eragrostis</taxon>
    </lineage>
</organism>
<accession>A0A5J9VRJ7</accession>
<protein>
    <submittedName>
        <fullName evidence="2">Uncharacterized protein</fullName>
    </submittedName>
</protein>
<dbReference type="AlphaFoldDB" id="A0A5J9VRJ7"/>